<organism evidence="3 4">
    <name type="scientific">Mucilaginibacter gracilis</name>
    <dbReference type="NCBI Taxonomy" id="423350"/>
    <lineage>
        <taxon>Bacteria</taxon>
        <taxon>Pseudomonadati</taxon>
        <taxon>Bacteroidota</taxon>
        <taxon>Sphingobacteriia</taxon>
        <taxon>Sphingobacteriales</taxon>
        <taxon>Sphingobacteriaceae</taxon>
        <taxon>Mucilaginibacter</taxon>
    </lineage>
</organism>
<evidence type="ECO:0000313" key="4">
    <source>
        <dbReference type="Proteomes" id="UP000268007"/>
    </source>
</evidence>
<dbReference type="RefSeq" id="WP_121201009.1">
    <property type="nucleotide sequence ID" value="NZ_RBKU01000001.1"/>
</dbReference>
<gene>
    <name evidence="3" type="ORF">BDD43_5244</name>
</gene>
<keyword evidence="4" id="KW-1185">Reference proteome</keyword>
<dbReference type="AlphaFoldDB" id="A0A495JA99"/>
<dbReference type="OrthoDB" id="9782395at2"/>
<accession>A0A495JA99</accession>
<evidence type="ECO:0000259" key="2">
    <source>
        <dbReference type="Pfam" id="PF02698"/>
    </source>
</evidence>
<dbReference type="InterPro" id="IPR051599">
    <property type="entry name" value="Cell_Envelope_Assoc"/>
</dbReference>
<dbReference type="GO" id="GO:0000270">
    <property type="term" value="P:peptidoglycan metabolic process"/>
    <property type="evidence" value="ECO:0007669"/>
    <property type="project" value="TreeGrafter"/>
</dbReference>
<keyword evidence="1" id="KW-0812">Transmembrane</keyword>
<dbReference type="GO" id="GO:0005886">
    <property type="term" value="C:plasma membrane"/>
    <property type="evidence" value="ECO:0007669"/>
    <property type="project" value="TreeGrafter"/>
</dbReference>
<keyword evidence="1" id="KW-1133">Transmembrane helix</keyword>
<feature type="domain" description="DUF218" evidence="2">
    <location>
        <begin position="77"/>
        <end position="241"/>
    </location>
</feature>
<dbReference type="InterPro" id="IPR003848">
    <property type="entry name" value="DUF218"/>
</dbReference>
<evidence type="ECO:0000313" key="3">
    <source>
        <dbReference type="EMBL" id="RKR84989.1"/>
    </source>
</evidence>
<dbReference type="EMBL" id="RBKU01000001">
    <property type="protein sequence ID" value="RKR84989.1"/>
    <property type="molecule type" value="Genomic_DNA"/>
</dbReference>
<dbReference type="Proteomes" id="UP000268007">
    <property type="component" value="Unassembled WGS sequence"/>
</dbReference>
<dbReference type="GO" id="GO:0043164">
    <property type="term" value="P:Gram-negative-bacterium-type cell wall biogenesis"/>
    <property type="evidence" value="ECO:0007669"/>
    <property type="project" value="TreeGrafter"/>
</dbReference>
<proteinExistence type="predicted"/>
<dbReference type="Gene3D" id="3.40.50.620">
    <property type="entry name" value="HUPs"/>
    <property type="match status" value="1"/>
</dbReference>
<dbReference type="InterPro" id="IPR014729">
    <property type="entry name" value="Rossmann-like_a/b/a_fold"/>
</dbReference>
<feature type="transmembrane region" description="Helical" evidence="1">
    <location>
        <begin position="38"/>
        <end position="59"/>
    </location>
</feature>
<protein>
    <submittedName>
        <fullName evidence="3">Uncharacterized SAM-binding protein YcdF (DUF218 family)</fullName>
    </submittedName>
</protein>
<dbReference type="PANTHER" id="PTHR30336:SF4">
    <property type="entry name" value="ENVELOPE BIOGENESIS FACTOR ELYC"/>
    <property type="match status" value="1"/>
</dbReference>
<feature type="transmembrane region" description="Helical" evidence="1">
    <location>
        <begin position="6"/>
        <end position="26"/>
    </location>
</feature>
<dbReference type="Pfam" id="PF02698">
    <property type="entry name" value="DUF218"/>
    <property type="match status" value="1"/>
</dbReference>
<dbReference type="PANTHER" id="PTHR30336">
    <property type="entry name" value="INNER MEMBRANE PROTEIN, PROBABLE PERMEASE"/>
    <property type="match status" value="1"/>
</dbReference>
<reference evidence="3 4" key="1">
    <citation type="submission" date="2018-10" db="EMBL/GenBank/DDBJ databases">
        <title>Genomic Encyclopedia of Archaeal and Bacterial Type Strains, Phase II (KMG-II): from individual species to whole genera.</title>
        <authorList>
            <person name="Goeker M."/>
        </authorList>
    </citation>
    <scope>NUCLEOTIDE SEQUENCE [LARGE SCALE GENOMIC DNA]</scope>
    <source>
        <strain evidence="3 4">DSM 18602</strain>
    </source>
</reference>
<sequence>MFFILSKVLLMLIQPFFWVVVLITWAVITKNIKRKQRLLCSAAIVLYVFSNNFIIGQVARSWDITKQDTVNKTYSCAIILGGFTSADADGGGYFNGSASRYIEAVKLKTIGKAAKILVTGGNGQLVKTTEFKEADYVVQQLRLLKFADSTVLGENQSRNTIENAVFSKKILDDKKVKGPYLLVTSAFHMRRSLYTFKKAGLDVVPYSCDYIAGHDAYSLTDLLPNSGALDVWNKYAKEMFGYVAYHLKKF</sequence>
<evidence type="ECO:0000256" key="1">
    <source>
        <dbReference type="SAM" id="Phobius"/>
    </source>
</evidence>
<dbReference type="CDD" id="cd06259">
    <property type="entry name" value="YdcF-like"/>
    <property type="match status" value="1"/>
</dbReference>
<keyword evidence="1" id="KW-0472">Membrane</keyword>
<name>A0A495JA99_9SPHI</name>
<comment type="caution">
    <text evidence="3">The sequence shown here is derived from an EMBL/GenBank/DDBJ whole genome shotgun (WGS) entry which is preliminary data.</text>
</comment>